<dbReference type="UniPathway" id="UPA00704">
    <property type="reaction ID" value="UER00715"/>
</dbReference>
<gene>
    <name evidence="8" type="ORF">SAMN05661091_4185</name>
</gene>
<keyword evidence="2 6" id="KW-0808">Transferase</keyword>
<comment type="similarity">
    <text evidence="1">Belongs to the carbohydrate kinase pfkB family.</text>
</comment>
<evidence type="ECO:0000256" key="4">
    <source>
        <dbReference type="ARBA" id="ARBA00022777"/>
    </source>
</evidence>
<organism evidence="8 9">
    <name type="scientific">Paenibacillus uliginis N3/975</name>
    <dbReference type="NCBI Taxonomy" id="1313296"/>
    <lineage>
        <taxon>Bacteria</taxon>
        <taxon>Bacillati</taxon>
        <taxon>Bacillota</taxon>
        <taxon>Bacilli</taxon>
        <taxon>Bacillales</taxon>
        <taxon>Paenibacillaceae</taxon>
        <taxon>Paenibacillus</taxon>
    </lineage>
</organism>
<evidence type="ECO:0000256" key="2">
    <source>
        <dbReference type="ARBA" id="ARBA00022679"/>
    </source>
</evidence>
<evidence type="ECO:0000313" key="9">
    <source>
        <dbReference type="Proteomes" id="UP000192940"/>
    </source>
</evidence>
<keyword evidence="5 6" id="KW-0067">ATP-binding</keyword>
<protein>
    <recommendedName>
        <fullName evidence="6">Tagatose-6-phosphate kinase</fullName>
        <ecNumber evidence="6">2.7.1.144</ecNumber>
    </recommendedName>
</protein>
<dbReference type="PANTHER" id="PTHR46566">
    <property type="entry name" value="1-PHOSPHOFRUCTOKINASE-RELATED"/>
    <property type="match status" value="1"/>
</dbReference>
<evidence type="ECO:0000256" key="3">
    <source>
        <dbReference type="ARBA" id="ARBA00022741"/>
    </source>
</evidence>
<dbReference type="GO" id="GO:0016052">
    <property type="term" value="P:carbohydrate catabolic process"/>
    <property type="evidence" value="ECO:0007669"/>
    <property type="project" value="UniProtKB-ARBA"/>
</dbReference>
<evidence type="ECO:0000259" key="7">
    <source>
        <dbReference type="Pfam" id="PF00294"/>
    </source>
</evidence>
<keyword evidence="3 6" id="KW-0547">Nucleotide-binding</keyword>
<dbReference type="GO" id="GO:0005524">
    <property type="term" value="F:ATP binding"/>
    <property type="evidence" value="ECO:0007669"/>
    <property type="project" value="UniProtKB-KW"/>
</dbReference>
<dbReference type="FunFam" id="3.40.1190.20:FF:000001">
    <property type="entry name" value="Phosphofructokinase"/>
    <property type="match status" value="1"/>
</dbReference>
<evidence type="ECO:0000256" key="1">
    <source>
        <dbReference type="ARBA" id="ARBA00005380"/>
    </source>
</evidence>
<keyword evidence="4 8" id="KW-0418">Kinase</keyword>
<name>A0A1X7HKZ9_9BACL</name>
<dbReference type="EMBL" id="LT840184">
    <property type="protein sequence ID" value="SMF88233.1"/>
    <property type="molecule type" value="Genomic_DNA"/>
</dbReference>
<evidence type="ECO:0000256" key="6">
    <source>
        <dbReference type="PIRNR" id="PIRNR000535"/>
    </source>
</evidence>
<dbReference type="EC" id="2.7.1.144" evidence="6"/>
<evidence type="ECO:0000313" key="8">
    <source>
        <dbReference type="EMBL" id="SMF88233.1"/>
    </source>
</evidence>
<dbReference type="PROSITE" id="PS00584">
    <property type="entry name" value="PFKB_KINASES_2"/>
    <property type="match status" value="1"/>
</dbReference>
<dbReference type="GO" id="GO:0008443">
    <property type="term" value="F:phosphofructokinase activity"/>
    <property type="evidence" value="ECO:0007669"/>
    <property type="project" value="TreeGrafter"/>
</dbReference>
<dbReference type="GO" id="GO:2001059">
    <property type="term" value="P:D-tagatose 6-phosphate catabolic process"/>
    <property type="evidence" value="ECO:0007669"/>
    <property type="project" value="UniProtKB-UniPathway"/>
</dbReference>
<dbReference type="Pfam" id="PF00294">
    <property type="entry name" value="PfkB"/>
    <property type="match status" value="1"/>
</dbReference>
<dbReference type="STRING" id="1313296.SAMN05661091_4185"/>
<feature type="domain" description="Carbohydrate kinase PfkB" evidence="7">
    <location>
        <begin position="10"/>
        <end position="308"/>
    </location>
</feature>
<dbReference type="Gene3D" id="3.40.1190.20">
    <property type="match status" value="1"/>
</dbReference>
<reference evidence="8 9" key="1">
    <citation type="submission" date="2017-04" db="EMBL/GenBank/DDBJ databases">
        <authorList>
            <person name="Afonso C.L."/>
            <person name="Miller P.J."/>
            <person name="Scott M.A."/>
            <person name="Spackman E."/>
            <person name="Goraichik I."/>
            <person name="Dimitrov K.M."/>
            <person name="Suarez D.L."/>
            <person name="Swayne D.E."/>
        </authorList>
    </citation>
    <scope>NUCLEOTIDE SEQUENCE [LARGE SCALE GENOMIC DNA]</scope>
    <source>
        <strain evidence="8 9">N3/975</strain>
    </source>
</reference>
<dbReference type="GO" id="GO:0009024">
    <property type="term" value="F:tagatose-6-phosphate kinase activity"/>
    <property type="evidence" value="ECO:0007669"/>
    <property type="project" value="UniProtKB-EC"/>
</dbReference>
<dbReference type="InterPro" id="IPR029056">
    <property type="entry name" value="Ribokinase-like"/>
</dbReference>
<dbReference type="PANTHER" id="PTHR46566:SF5">
    <property type="entry name" value="1-PHOSPHOFRUCTOKINASE"/>
    <property type="match status" value="1"/>
</dbReference>
<comment type="catalytic activity">
    <reaction evidence="6">
        <text>D-tagatofuranose 6-phosphate + ATP = D-tagatofuranose 1,6-bisphosphate + ADP + H(+)</text>
        <dbReference type="Rhea" id="RHEA:12420"/>
        <dbReference type="ChEBI" id="CHEBI:15378"/>
        <dbReference type="ChEBI" id="CHEBI:30616"/>
        <dbReference type="ChEBI" id="CHEBI:58694"/>
        <dbReference type="ChEBI" id="CHEBI:58695"/>
        <dbReference type="ChEBI" id="CHEBI:456216"/>
        <dbReference type="EC" id="2.7.1.144"/>
    </reaction>
</comment>
<dbReference type="RefSeq" id="WP_208914946.1">
    <property type="nucleotide sequence ID" value="NZ_LT840184.1"/>
</dbReference>
<comment type="similarity">
    <text evidence="6">Belongs to the carbohydrate kinase PfkB family. LacC subfamily.</text>
</comment>
<dbReference type="SUPFAM" id="SSF53613">
    <property type="entry name" value="Ribokinase-like"/>
    <property type="match status" value="1"/>
</dbReference>
<keyword evidence="9" id="KW-1185">Reference proteome</keyword>
<dbReference type="InterPro" id="IPR017583">
    <property type="entry name" value="Tagatose/fructose_Pkinase"/>
</dbReference>
<keyword evidence="6" id="KW-0423">Lactose metabolism</keyword>
<dbReference type="AlphaFoldDB" id="A0A1X7HKZ9"/>
<dbReference type="GO" id="GO:0005829">
    <property type="term" value="C:cytosol"/>
    <property type="evidence" value="ECO:0007669"/>
    <property type="project" value="TreeGrafter"/>
</dbReference>
<accession>A0A1X7HKZ9</accession>
<dbReference type="Proteomes" id="UP000192940">
    <property type="component" value="Chromosome I"/>
</dbReference>
<evidence type="ECO:0000256" key="5">
    <source>
        <dbReference type="ARBA" id="ARBA00022840"/>
    </source>
</evidence>
<dbReference type="InterPro" id="IPR011611">
    <property type="entry name" value="PfkB_dom"/>
</dbReference>
<dbReference type="CDD" id="cd01164">
    <property type="entry name" value="FruK_PfkB_like"/>
    <property type="match status" value="1"/>
</dbReference>
<dbReference type="PIRSF" id="PIRSF000535">
    <property type="entry name" value="1PFK/6PFK/LacC"/>
    <property type="match status" value="1"/>
</dbReference>
<sequence>MNQGIVTVTLNAAIDKTYYMNGWSTGTVMRVDRIHAIAGGKGLNVSRVLHQLGHPEVTATGFTAGYNGQFIVRAAESEGFGTDFVSIEGESRVCLSIVDEENHTFTEVLEPGPLVTPEDEERMKSKIGDLAQKAGLIIISGSLPRGCRPELYTELIEICSSHGSEVFLDTSGAALVEGMKGKPGFIKPNEDEIKPWLNDIIVADRNTDSESDAEVSLHNYGAAIQKLAKDTGISRVIVTLGALGALACIGDTVYRVHIPRMNIVNPVGSGDSFVAGYAFAHVRNMPAMECLCYAAAAGSANALNPTAGCVVPTDFGRLLEQIKVEPWS</sequence>
<proteinExistence type="inferred from homology"/>
<comment type="pathway">
    <text evidence="6">Carbohydrate metabolism; D-tagatose 6-phosphate degradation; D-glyceraldehyde 3-phosphate and glycerone phosphate from D-tagatose 6-phosphate: step 1/2.</text>
</comment>
<dbReference type="GO" id="GO:0044281">
    <property type="term" value="P:small molecule metabolic process"/>
    <property type="evidence" value="ECO:0007669"/>
    <property type="project" value="UniProtKB-ARBA"/>
</dbReference>
<dbReference type="GO" id="GO:0005988">
    <property type="term" value="P:lactose metabolic process"/>
    <property type="evidence" value="ECO:0007669"/>
    <property type="project" value="UniProtKB-KW"/>
</dbReference>
<dbReference type="NCBIfam" id="TIGR03168">
    <property type="entry name" value="1-PFK"/>
    <property type="match status" value="1"/>
</dbReference>
<dbReference type="InterPro" id="IPR002173">
    <property type="entry name" value="Carboh/pur_kinase_PfkB_CS"/>
</dbReference>